<dbReference type="EMBL" id="CADCXU010024270">
    <property type="protein sequence ID" value="CAB0011786.1"/>
    <property type="molecule type" value="Genomic_DNA"/>
</dbReference>
<name>A0A6H5H6M8_9HEMI</name>
<keyword evidence="2" id="KW-1185">Reference proteome</keyword>
<dbReference type="Proteomes" id="UP000479000">
    <property type="component" value="Unassembled WGS sequence"/>
</dbReference>
<accession>A0A6H5H6M8</accession>
<feature type="non-terminal residue" evidence="1">
    <location>
        <position position="117"/>
    </location>
</feature>
<evidence type="ECO:0000313" key="1">
    <source>
        <dbReference type="EMBL" id="CAB0011786.1"/>
    </source>
</evidence>
<protein>
    <submittedName>
        <fullName evidence="1">Uncharacterized protein</fullName>
    </submittedName>
</protein>
<organism evidence="1 2">
    <name type="scientific">Nesidiocoris tenuis</name>
    <dbReference type="NCBI Taxonomy" id="355587"/>
    <lineage>
        <taxon>Eukaryota</taxon>
        <taxon>Metazoa</taxon>
        <taxon>Ecdysozoa</taxon>
        <taxon>Arthropoda</taxon>
        <taxon>Hexapoda</taxon>
        <taxon>Insecta</taxon>
        <taxon>Pterygota</taxon>
        <taxon>Neoptera</taxon>
        <taxon>Paraneoptera</taxon>
        <taxon>Hemiptera</taxon>
        <taxon>Heteroptera</taxon>
        <taxon>Panheteroptera</taxon>
        <taxon>Cimicomorpha</taxon>
        <taxon>Miridae</taxon>
        <taxon>Dicyphina</taxon>
        <taxon>Nesidiocoris</taxon>
    </lineage>
</organism>
<sequence length="117" mass="13685">MNCDDGFHHPDSKLRKYQKLIWDRLKTDNGWNEKKPLISSGNVTSAPPIEDLIHLLRLNFCFENILVQLVITKYKRRHPLILSGKNRCHKIEPEGWINGSSTNPGHWCIRSRLKKTK</sequence>
<dbReference type="AlphaFoldDB" id="A0A6H5H6M8"/>
<reference evidence="1 2" key="1">
    <citation type="submission" date="2020-02" db="EMBL/GenBank/DDBJ databases">
        <authorList>
            <person name="Ferguson B K."/>
        </authorList>
    </citation>
    <scope>NUCLEOTIDE SEQUENCE [LARGE SCALE GENOMIC DNA]</scope>
</reference>
<proteinExistence type="predicted"/>
<gene>
    <name evidence="1" type="ORF">NTEN_LOCUS16679</name>
</gene>
<evidence type="ECO:0000313" key="2">
    <source>
        <dbReference type="Proteomes" id="UP000479000"/>
    </source>
</evidence>